<feature type="chain" id="PRO_5018791298" evidence="1">
    <location>
        <begin position="23"/>
        <end position="151"/>
    </location>
</feature>
<keyword evidence="3" id="KW-1185">Reference proteome</keyword>
<evidence type="ECO:0000313" key="2">
    <source>
        <dbReference type="EnsemblPlants" id="Solyc01g081360.1.1.1"/>
    </source>
</evidence>
<dbReference type="AlphaFoldDB" id="A0A3Q7EIE6"/>
<organism evidence="2">
    <name type="scientific">Solanum lycopersicum</name>
    <name type="common">Tomato</name>
    <name type="synonym">Lycopersicon esculentum</name>
    <dbReference type="NCBI Taxonomy" id="4081"/>
    <lineage>
        <taxon>Eukaryota</taxon>
        <taxon>Viridiplantae</taxon>
        <taxon>Streptophyta</taxon>
        <taxon>Embryophyta</taxon>
        <taxon>Tracheophyta</taxon>
        <taxon>Spermatophyta</taxon>
        <taxon>Magnoliopsida</taxon>
        <taxon>eudicotyledons</taxon>
        <taxon>Gunneridae</taxon>
        <taxon>Pentapetalae</taxon>
        <taxon>asterids</taxon>
        <taxon>lamiids</taxon>
        <taxon>Solanales</taxon>
        <taxon>Solanaceae</taxon>
        <taxon>Solanoideae</taxon>
        <taxon>Solaneae</taxon>
        <taxon>Solanum</taxon>
        <taxon>Solanum subgen. Lycopersicon</taxon>
    </lineage>
</organism>
<evidence type="ECO:0000256" key="1">
    <source>
        <dbReference type="SAM" id="SignalP"/>
    </source>
</evidence>
<evidence type="ECO:0000313" key="3">
    <source>
        <dbReference type="Proteomes" id="UP000004994"/>
    </source>
</evidence>
<sequence>MSPRFMMVIGIVGVLLICGINCEKNYGRRLLEDYCPPDDDENFNQTDQPVLVSYGFDLTQVRDQGNTYITGEPIDPADLETFNTFEQNTCDSNNTSDTPTLDEPIGVGEPLLTSDQNTTQSNQIPFGVDLTEVRDLSDSNTFNAFGVDEYF</sequence>
<dbReference type="InParanoid" id="A0A3Q7EIE6"/>
<keyword evidence="1" id="KW-0732">Signal</keyword>
<dbReference type="EnsemblPlants" id="Solyc01g081360.1.1">
    <property type="protein sequence ID" value="Solyc01g081360.1.1.1"/>
    <property type="gene ID" value="Solyc01g081360.1"/>
</dbReference>
<feature type="signal peptide" evidence="1">
    <location>
        <begin position="1"/>
        <end position="22"/>
    </location>
</feature>
<dbReference type="OMA" id="NCEESYG"/>
<dbReference type="Proteomes" id="UP000004994">
    <property type="component" value="Chromosome 1"/>
</dbReference>
<proteinExistence type="predicted"/>
<name>A0A3Q7EIE6_SOLLC</name>
<dbReference type="PaxDb" id="4081-Solyc01g081360.1.1"/>
<dbReference type="Gramene" id="Solyc01g081360.1.1">
    <property type="protein sequence ID" value="Solyc01g081360.1.1.1"/>
    <property type="gene ID" value="Solyc01g081360.1"/>
</dbReference>
<protein>
    <submittedName>
        <fullName evidence="2">Uncharacterized protein</fullName>
    </submittedName>
</protein>
<accession>A0A3Q7EIE6</accession>
<reference evidence="2" key="1">
    <citation type="journal article" date="2012" name="Nature">
        <title>The tomato genome sequence provides insights into fleshy fruit evolution.</title>
        <authorList>
            <consortium name="Tomato Genome Consortium"/>
        </authorList>
    </citation>
    <scope>NUCLEOTIDE SEQUENCE [LARGE SCALE GENOMIC DNA]</scope>
    <source>
        <strain evidence="2">cv. Heinz 1706</strain>
    </source>
</reference>
<reference evidence="2" key="2">
    <citation type="submission" date="2019-01" db="UniProtKB">
        <authorList>
            <consortium name="EnsemblPlants"/>
        </authorList>
    </citation>
    <scope>IDENTIFICATION</scope>
    <source>
        <strain evidence="2">cv. Heinz 1706</strain>
    </source>
</reference>